<gene>
    <name evidence="1" type="ORF">IE53DRAFT_389479</name>
</gene>
<organism evidence="1 2">
    <name type="scientific">Violaceomyces palustris</name>
    <dbReference type="NCBI Taxonomy" id="1673888"/>
    <lineage>
        <taxon>Eukaryota</taxon>
        <taxon>Fungi</taxon>
        <taxon>Dikarya</taxon>
        <taxon>Basidiomycota</taxon>
        <taxon>Ustilaginomycotina</taxon>
        <taxon>Ustilaginomycetes</taxon>
        <taxon>Violaceomycetales</taxon>
        <taxon>Violaceomycetaceae</taxon>
        <taxon>Violaceomyces</taxon>
    </lineage>
</organism>
<accession>A0ACD0NRH4</accession>
<name>A0ACD0NRH4_9BASI</name>
<dbReference type="EMBL" id="KZ820224">
    <property type="protein sequence ID" value="PWN48330.1"/>
    <property type="molecule type" value="Genomic_DNA"/>
</dbReference>
<keyword evidence="2" id="KW-1185">Reference proteome</keyword>
<evidence type="ECO:0000313" key="2">
    <source>
        <dbReference type="Proteomes" id="UP000245626"/>
    </source>
</evidence>
<protein>
    <submittedName>
        <fullName evidence="1">Uncharacterized protein</fullName>
    </submittedName>
</protein>
<evidence type="ECO:0000313" key="1">
    <source>
        <dbReference type="EMBL" id="PWN48330.1"/>
    </source>
</evidence>
<sequence length="871" mass="95352">MCGIALLVQATQPPPQSTNPPSSSSSSSSTSTTTTSSSSSSSSTSFSSPSTSSAVPSTSSSSSSSPLPPSSTTTTSQRPSSSSKQTSISHHKSCWLSIVDANASRGPDQSSSAHFNLSRPGIGSSTSPACKVELDLYSSVLALRGGEQVTSQPLRSHNNRYLLSWNGQVFDWDDSEPSGSHPFSGLEDEQQNDGEILFQTIQTRITKGERQDVVEAVRSTFASVEGPYAFVFIDVPRGLIIFGRDPLGRRSLLISREKTNRVKSLMIVSTASREAIDGGATFQEIDCSSLWTLDVHESINEPRPLERRSNLNFDFVLKELQPTTIESASEINQARPTKQEMELAVERFESVLSESVRKRVTNIRSRNSSSSTTRESKVAILFSGGLDCATLARLSDRFVPKDEPIDLLNVAFENPRVLNARQKEMEVERKRKEKDEVAVARLSCRKRRSLDRDHPREGWSQASGVVGGVPATAAVDGEGGKRGVEGGRDTRLMGNQDDGNDPNRPGVTMGNGGDQGGRIGSDTATGIHATTLDKDDPHLLVRGIENVSLCGKSAGVDQGTRKPHTTIKLVASRPTSKGGRGRAELEEGEEEEDQEEDGEGGEGHHHAHRTRTRSTREEEETKRYDVPDRLTARSTHLELLKLCPDRQWNLVEIDVPHEVYKEERGKIEALMHPTGSIMDLSISSALYFAARGKGRLRRPTRGNELLPEEEKIVVNNAGTEYQSQARVLVSGLGADELLGGYSRHRAAFEKDGWEGLAKELQMDLERLPTRNLGRDDRVLSSHSKEARYPFLSRQVVEHLVSLQVNLKTDPTGLANPSLPGEKLLLRQVASSRSLGFRNASRLKKRAIQFGTRSAKMEQGQGRIKGHQSLYD</sequence>
<reference evidence="1 2" key="1">
    <citation type="journal article" date="2018" name="Mol. Biol. Evol.">
        <title>Broad Genomic Sampling Reveals a Smut Pathogenic Ancestry of the Fungal Clade Ustilaginomycotina.</title>
        <authorList>
            <person name="Kijpornyongpan T."/>
            <person name="Mondo S.J."/>
            <person name="Barry K."/>
            <person name="Sandor L."/>
            <person name="Lee J."/>
            <person name="Lipzen A."/>
            <person name="Pangilinan J."/>
            <person name="LaButti K."/>
            <person name="Hainaut M."/>
            <person name="Henrissat B."/>
            <person name="Grigoriev I.V."/>
            <person name="Spatafora J.W."/>
            <person name="Aime M.C."/>
        </authorList>
    </citation>
    <scope>NUCLEOTIDE SEQUENCE [LARGE SCALE GENOMIC DNA]</scope>
    <source>
        <strain evidence="1 2">SA 807</strain>
    </source>
</reference>
<dbReference type="Proteomes" id="UP000245626">
    <property type="component" value="Unassembled WGS sequence"/>
</dbReference>
<proteinExistence type="predicted"/>